<dbReference type="Gene3D" id="2.30.30.110">
    <property type="match status" value="1"/>
</dbReference>
<evidence type="ECO:0000313" key="3">
    <source>
        <dbReference type="Proteomes" id="UP000470082"/>
    </source>
</evidence>
<proteinExistence type="predicted"/>
<dbReference type="Proteomes" id="UP000470082">
    <property type="component" value="Unassembled WGS sequence"/>
</dbReference>
<dbReference type="AlphaFoldDB" id="A0A7X2N1R2"/>
<feature type="coiled-coil region" evidence="1">
    <location>
        <begin position="9"/>
        <end position="36"/>
    </location>
</feature>
<accession>A0A7X2N1R2</accession>
<dbReference type="EMBL" id="VUMM01000002">
    <property type="protein sequence ID" value="MSS00855.1"/>
    <property type="molecule type" value="Genomic_DNA"/>
</dbReference>
<organism evidence="2 3">
    <name type="scientific">Floccifex porci</name>
    <dbReference type="NCBI Taxonomy" id="2606629"/>
    <lineage>
        <taxon>Bacteria</taxon>
        <taxon>Bacillati</taxon>
        <taxon>Bacillota</taxon>
        <taxon>Erysipelotrichia</taxon>
        <taxon>Erysipelotrichales</taxon>
        <taxon>Erysipelotrichaceae</taxon>
        <taxon>Floccifex</taxon>
    </lineage>
</organism>
<keyword evidence="1" id="KW-0175">Coiled coil</keyword>
<dbReference type="RefSeq" id="WP_154459326.1">
    <property type="nucleotide sequence ID" value="NZ_VUMM01000002.1"/>
</dbReference>
<evidence type="ECO:0000256" key="1">
    <source>
        <dbReference type="SAM" id="Coils"/>
    </source>
</evidence>
<dbReference type="InterPro" id="IPR011067">
    <property type="entry name" value="Plasmid_toxin/cell-grow_inhib"/>
</dbReference>
<protein>
    <submittedName>
        <fullName evidence="2">Uncharacterized protein</fullName>
    </submittedName>
</protein>
<keyword evidence="3" id="KW-1185">Reference proteome</keyword>
<evidence type="ECO:0000313" key="2">
    <source>
        <dbReference type="EMBL" id="MSS00855.1"/>
    </source>
</evidence>
<dbReference type="SUPFAM" id="SSF50118">
    <property type="entry name" value="Cell growth inhibitor/plasmid maintenance toxic component"/>
    <property type="match status" value="1"/>
</dbReference>
<sequence>MEPKEWMMNKNIVLKNQKLEILKEQAEKEENNLLVSLSDNEIFDYMVSKLNYCRRKMMGSCQDFNVNIRCGDICFIDFGNSYLYEIGYLHFGLILSIQRGKVFVVPITGSNTKVSGNKEHIMQLGKIEGMSKISACYLNDAKWINSSRIIDVKAHIPVDSALYLSIKQRIHEGIG</sequence>
<reference evidence="2 3" key="1">
    <citation type="submission" date="2019-08" db="EMBL/GenBank/DDBJ databases">
        <title>In-depth cultivation of the pig gut microbiome towards novel bacterial diversity and tailored functional studies.</title>
        <authorList>
            <person name="Wylensek D."/>
            <person name="Hitch T.C.A."/>
            <person name="Clavel T."/>
        </authorList>
    </citation>
    <scope>NUCLEOTIDE SEQUENCE [LARGE SCALE GENOMIC DNA]</scope>
    <source>
        <strain evidence="2 3">LKV-178-WT-2G</strain>
    </source>
</reference>
<name>A0A7X2N1R2_9FIRM</name>
<comment type="caution">
    <text evidence="2">The sequence shown here is derived from an EMBL/GenBank/DDBJ whole genome shotgun (WGS) entry which is preliminary data.</text>
</comment>
<gene>
    <name evidence="2" type="ORF">FYJ50_01750</name>
</gene>